<protein>
    <submittedName>
        <fullName evidence="1">Uncharacterized protein</fullName>
    </submittedName>
</protein>
<sequence length="113" mass="12662">MLARIMLKQPLLMATQTVLIGRVDCSFNFSEIHSFRLYDLGPFIKKKGEKKEQKIHTFKNNIGNQIEINHSFPNAKRKVNIGIYGVGHSSDHLCLSGADSDSDKEAADMGCDH</sequence>
<proteinExistence type="predicted"/>
<evidence type="ECO:0000313" key="2">
    <source>
        <dbReference type="Proteomes" id="UP000499080"/>
    </source>
</evidence>
<name>A0A4Y2QFM4_ARAVE</name>
<accession>A0A4Y2QFM4</accession>
<dbReference type="AlphaFoldDB" id="A0A4Y2QFM4"/>
<evidence type="ECO:0000313" key="1">
    <source>
        <dbReference type="EMBL" id="GBN62301.1"/>
    </source>
</evidence>
<dbReference type="EMBL" id="BGPR01013799">
    <property type="protein sequence ID" value="GBN62301.1"/>
    <property type="molecule type" value="Genomic_DNA"/>
</dbReference>
<reference evidence="1 2" key="1">
    <citation type="journal article" date="2019" name="Sci. Rep.">
        <title>Orb-weaving spider Araneus ventricosus genome elucidates the spidroin gene catalogue.</title>
        <authorList>
            <person name="Kono N."/>
            <person name="Nakamura H."/>
            <person name="Ohtoshi R."/>
            <person name="Moran D.A.P."/>
            <person name="Shinohara A."/>
            <person name="Yoshida Y."/>
            <person name="Fujiwara M."/>
            <person name="Mori M."/>
            <person name="Tomita M."/>
            <person name="Arakawa K."/>
        </authorList>
    </citation>
    <scope>NUCLEOTIDE SEQUENCE [LARGE SCALE GENOMIC DNA]</scope>
</reference>
<dbReference type="Proteomes" id="UP000499080">
    <property type="component" value="Unassembled WGS sequence"/>
</dbReference>
<keyword evidence="2" id="KW-1185">Reference proteome</keyword>
<comment type="caution">
    <text evidence="1">The sequence shown here is derived from an EMBL/GenBank/DDBJ whole genome shotgun (WGS) entry which is preliminary data.</text>
</comment>
<organism evidence="1 2">
    <name type="scientific">Araneus ventricosus</name>
    <name type="common">Orbweaver spider</name>
    <name type="synonym">Epeira ventricosa</name>
    <dbReference type="NCBI Taxonomy" id="182803"/>
    <lineage>
        <taxon>Eukaryota</taxon>
        <taxon>Metazoa</taxon>
        <taxon>Ecdysozoa</taxon>
        <taxon>Arthropoda</taxon>
        <taxon>Chelicerata</taxon>
        <taxon>Arachnida</taxon>
        <taxon>Araneae</taxon>
        <taxon>Araneomorphae</taxon>
        <taxon>Entelegynae</taxon>
        <taxon>Araneoidea</taxon>
        <taxon>Araneidae</taxon>
        <taxon>Araneus</taxon>
    </lineage>
</organism>
<gene>
    <name evidence="1" type="ORF">AVEN_106841_1</name>
</gene>